<dbReference type="Proteomes" id="UP000029554">
    <property type="component" value="Unassembled WGS sequence"/>
</dbReference>
<keyword evidence="3" id="KW-1185">Reference proteome</keyword>
<feature type="chain" id="PRO_5001918201" description="DUF3108 domain-containing protein" evidence="1">
    <location>
        <begin position="22"/>
        <end position="253"/>
    </location>
</feature>
<name>A0A095SRI2_9FLAO</name>
<sequence>MKKIVFLIATALIFCSFTSDKNVAVPSGEKLVYAGSYNMSGLMTHLAQVTMSTETVTTAKNSYLHLNCELATFSKWDKFFKIRDIYESYVNPITLKPSLYKRSIDEGGYTKKEKYAFKGNAVTSTSKKRRQPETVKKFIIGAATQDVVSLLYKVRTVDFTKLKTGDIKSFKIIFDEKEIPVTLKYMGTETVKAGNLGNKNCYKLSIGAKTDALKGKDKNLIWLTADAKKVPALMKFSIPVGTGQLALTSATGI</sequence>
<comment type="caution">
    <text evidence="2">The sequence shown here is derived from an EMBL/GenBank/DDBJ whole genome shotgun (WGS) entry which is preliminary data.</text>
</comment>
<dbReference type="EMBL" id="JRHH01000005">
    <property type="protein sequence ID" value="KGD67256.1"/>
    <property type="molecule type" value="Genomic_DNA"/>
</dbReference>
<evidence type="ECO:0000313" key="2">
    <source>
        <dbReference type="EMBL" id="KGD67256.1"/>
    </source>
</evidence>
<proteinExistence type="predicted"/>
<dbReference type="eggNOG" id="ENOG502Z8R0">
    <property type="taxonomic scope" value="Bacteria"/>
</dbReference>
<dbReference type="AlphaFoldDB" id="A0A095SRI2"/>
<evidence type="ECO:0000313" key="3">
    <source>
        <dbReference type="Proteomes" id="UP000029554"/>
    </source>
</evidence>
<dbReference type="STRING" id="1453498.LG45_13605"/>
<evidence type="ECO:0008006" key="4">
    <source>
        <dbReference type="Google" id="ProtNLM"/>
    </source>
</evidence>
<keyword evidence="1" id="KW-0732">Signal</keyword>
<accession>A0A095SRI2</accession>
<protein>
    <recommendedName>
        <fullName evidence="4">DUF3108 domain-containing protein</fullName>
    </recommendedName>
</protein>
<dbReference type="Pfam" id="PF11306">
    <property type="entry name" value="DUF3108"/>
    <property type="match status" value="1"/>
</dbReference>
<dbReference type="OrthoDB" id="9808473at2"/>
<feature type="signal peptide" evidence="1">
    <location>
        <begin position="1"/>
        <end position="21"/>
    </location>
</feature>
<organism evidence="2 3">
    <name type="scientific">Flavobacterium aquatile LMG 4008 = ATCC 11947</name>
    <dbReference type="NCBI Taxonomy" id="1453498"/>
    <lineage>
        <taxon>Bacteria</taxon>
        <taxon>Pseudomonadati</taxon>
        <taxon>Bacteroidota</taxon>
        <taxon>Flavobacteriia</taxon>
        <taxon>Flavobacteriales</taxon>
        <taxon>Flavobacteriaceae</taxon>
        <taxon>Flavobacterium</taxon>
    </lineage>
</organism>
<gene>
    <name evidence="2" type="ORF">LG45_13605</name>
</gene>
<dbReference type="InterPro" id="IPR021457">
    <property type="entry name" value="DUF3108"/>
</dbReference>
<dbReference type="RefSeq" id="WP_035127950.1">
    <property type="nucleotide sequence ID" value="NZ_JRHH01000005.1"/>
</dbReference>
<reference evidence="2 3" key="1">
    <citation type="submission" date="2014-09" db="EMBL/GenBank/DDBJ databases">
        <title>Whole Genome Shotgun of Flavobacterium aquatile LMG 4008.</title>
        <authorList>
            <person name="Gale A.N."/>
            <person name="Pipes S.E."/>
            <person name="Newman J.D."/>
        </authorList>
    </citation>
    <scope>NUCLEOTIDE SEQUENCE [LARGE SCALE GENOMIC DNA]</scope>
    <source>
        <strain evidence="2 3">LMG 4008</strain>
    </source>
</reference>
<evidence type="ECO:0000256" key="1">
    <source>
        <dbReference type="SAM" id="SignalP"/>
    </source>
</evidence>